<organism evidence="1">
    <name type="scientific">marine sediment metagenome</name>
    <dbReference type="NCBI Taxonomy" id="412755"/>
    <lineage>
        <taxon>unclassified sequences</taxon>
        <taxon>metagenomes</taxon>
        <taxon>ecological metagenomes</taxon>
    </lineage>
</organism>
<protein>
    <submittedName>
        <fullName evidence="1">Uncharacterized protein</fullName>
    </submittedName>
</protein>
<gene>
    <name evidence="1" type="ORF">LCGC14_2401390</name>
</gene>
<comment type="caution">
    <text evidence="1">The sequence shown here is derived from an EMBL/GenBank/DDBJ whole genome shotgun (WGS) entry which is preliminary data.</text>
</comment>
<reference evidence="1" key="1">
    <citation type="journal article" date="2015" name="Nature">
        <title>Complex archaea that bridge the gap between prokaryotes and eukaryotes.</title>
        <authorList>
            <person name="Spang A."/>
            <person name="Saw J.H."/>
            <person name="Jorgensen S.L."/>
            <person name="Zaremba-Niedzwiedzka K."/>
            <person name="Martijn J."/>
            <person name="Lind A.E."/>
            <person name="van Eijk R."/>
            <person name="Schleper C."/>
            <person name="Guy L."/>
            <person name="Ettema T.J."/>
        </authorList>
    </citation>
    <scope>NUCLEOTIDE SEQUENCE</scope>
</reference>
<dbReference type="AlphaFoldDB" id="A0A0F9E7L0"/>
<evidence type="ECO:0000313" key="1">
    <source>
        <dbReference type="EMBL" id="KKL25826.1"/>
    </source>
</evidence>
<dbReference type="EMBL" id="LAZR01036068">
    <property type="protein sequence ID" value="KKL25826.1"/>
    <property type="molecule type" value="Genomic_DNA"/>
</dbReference>
<name>A0A0F9E7L0_9ZZZZ</name>
<proteinExistence type="predicted"/>
<sequence>CKVCDRKSYNDHDIKERYCGKCCVYHNIREFPPLIENDLCLECGERAVWQCDCPVIHRKCSNEHKWYWFLGEKFLPDTKDYKGPDFSNEKVREELMKLYDVDMGKLVEMIQGGYFGQSEPHPVSERPYWNEDRAKTDVQVEALSSIHDRLNDLNEAVADSISEKGLERDDFLHAILGNIKLTNELGVLFGTILIDMKDGMNAMIKLIQEQGIYYAIETDGLVDETATLGERLDEMEKRLLEDDDDDEPK</sequence>
<feature type="non-terminal residue" evidence="1">
    <location>
        <position position="1"/>
    </location>
</feature>
<accession>A0A0F9E7L0</accession>